<evidence type="ECO:0000256" key="4">
    <source>
        <dbReference type="ARBA" id="ARBA00022630"/>
    </source>
</evidence>
<dbReference type="AlphaFoldDB" id="A0A147KK34"/>
<dbReference type="Proteomes" id="UP000074382">
    <property type="component" value="Unassembled WGS sequence"/>
</dbReference>
<keyword evidence="4" id="KW-0285">Flavoprotein</keyword>
<feature type="domain" description="FAD/NAD(P)-binding" evidence="11">
    <location>
        <begin position="14"/>
        <end position="209"/>
    </location>
</feature>
<accession>A0A147KK34</accession>
<dbReference type="InterPro" id="IPR055275">
    <property type="entry name" value="Ferredox_Rdtase"/>
</dbReference>
<dbReference type="SUPFAM" id="SSF51971">
    <property type="entry name" value="Nucleotide-binding domain"/>
    <property type="match status" value="1"/>
</dbReference>
<dbReference type="Pfam" id="PF07992">
    <property type="entry name" value="Pyr_redox_2"/>
    <property type="match status" value="1"/>
</dbReference>
<evidence type="ECO:0000256" key="2">
    <source>
        <dbReference type="ARBA" id="ARBA00008312"/>
    </source>
</evidence>
<feature type="binding site" evidence="9">
    <location>
        <position position="53"/>
    </location>
    <ligand>
        <name>FAD</name>
        <dbReference type="ChEBI" id="CHEBI:57692"/>
    </ligand>
</feature>
<gene>
    <name evidence="12" type="ORF">AC529_05460</name>
</gene>
<evidence type="ECO:0000256" key="7">
    <source>
        <dbReference type="ARBA" id="ARBA00023002"/>
    </source>
</evidence>
<reference evidence="13" key="1">
    <citation type="journal article" date="2017" name="Acta Aliment.">
        <title>Plant polysaccharide degrading enzyme system of Thermpbifida cellulosilytica TB100 revealed by de novo genome project data.</title>
        <authorList>
            <person name="Toth A."/>
            <person name="Baka E."/>
            <person name="Luzics S."/>
            <person name="Bata-Vidacs I."/>
            <person name="Nagy I."/>
            <person name="Balint B."/>
            <person name="Herceg R."/>
            <person name="Olasz F."/>
            <person name="Wilk T."/>
            <person name="Nagy T."/>
            <person name="Kriszt B."/>
            <person name="Nagy I."/>
            <person name="Kukolya J."/>
        </authorList>
    </citation>
    <scope>NUCLEOTIDE SEQUENCE [LARGE SCALE GENOMIC DNA]</scope>
    <source>
        <strain evidence="13">TB100</strain>
    </source>
</reference>
<dbReference type="STRING" id="665004.AC529_05460"/>
<feature type="binding site" evidence="9">
    <location>
        <position position="23"/>
    </location>
    <ligand>
        <name>FAD</name>
        <dbReference type="ChEBI" id="CHEBI:57692"/>
    </ligand>
</feature>
<evidence type="ECO:0000256" key="8">
    <source>
        <dbReference type="ARBA" id="ARBA00047776"/>
    </source>
</evidence>
<organism evidence="12 13">
    <name type="scientific">Thermobifida cellulosilytica TB100</name>
    <dbReference type="NCBI Taxonomy" id="665004"/>
    <lineage>
        <taxon>Bacteria</taxon>
        <taxon>Bacillati</taxon>
        <taxon>Actinomycetota</taxon>
        <taxon>Actinomycetes</taxon>
        <taxon>Streptosporangiales</taxon>
        <taxon>Nocardiopsidaceae</taxon>
        <taxon>Thermobifida</taxon>
    </lineage>
</organism>
<comment type="catalytic activity">
    <reaction evidence="8">
        <text>2 reduced [2Fe-2S]-[ferredoxin] + NADP(+) + H(+) = 2 oxidized [2Fe-2S]-[ferredoxin] + NADPH</text>
        <dbReference type="Rhea" id="RHEA:20125"/>
        <dbReference type="Rhea" id="RHEA-COMP:10000"/>
        <dbReference type="Rhea" id="RHEA-COMP:10001"/>
        <dbReference type="ChEBI" id="CHEBI:15378"/>
        <dbReference type="ChEBI" id="CHEBI:33737"/>
        <dbReference type="ChEBI" id="CHEBI:33738"/>
        <dbReference type="ChEBI" id="CHEBI:57783"/>
        <dbReference type="ChEBI" id="CHEBI:58349"/>
        <dbReference type="EC" id="1.18.1.2"/>
    </reaction>
</comment>
<keyword evidence="13" id="KW-1185">Reference proteome</keyword>
<name>A0A147KK34_THECS</name>
<dbReference type="EMBL" id="LGEM01000021">
    <property type="protein sequence ID" value="KUP97685.1"/>
    <property type="molecule type" value="Genomic_DNA"/>
</dbReference>
<dbReference type="PANTHER" id="PTHR48467:SF1">
    <property type="entry name" value="GLUTAMATE SYNTHASE 1 [NADH], CHLOROPLASTIC-LIKE"/>
    <property type="match status" value="1"/>
</dbReference>
<dbReference type="Gene3D" id="3.40.50.720">
    <property type="entry name" value="NAD(P)-binding Rossmann-like Domain"/>
    <property type="match status" value="1"/>
</dbReference>
<comment type="similarity">
    <text evidence="2">Belongs to the ferredoxin--NADP reductase type 1 family.</text>
</comment>
<keyword evidence="7" id="KW-0560">Oxidoreductase</keyword>
<keyword evidence="6 10" id="KW-0521">NADP</keyword>
<keyword evidence="5 9" id="KW-0274">FAD</keyword>
<comment type="cofactor">
    <cofactor evidence="1 9">
        <name>FAD</name>
        <dbReference type="ChEBI" id="CHEBI:57692"/>
    </cofactor>
</comment>
<dbReference type="PRINTS" id="PR00419">
    <property type="entry name" value="ADXRDTASE"/>
</dbReference>
<dbReference type="InterPro" id="IPR023753">
    <property type="entry name" value="FAD/NAD-binding_dom"/>
</dbReference>
<dbReference type="InterPro" id="IPR036188">
    <property type="entry name" value="FAD/NAD-bd_sf"/>
</dbReference>
<evidence type="ECO:0000256" key="9">
    <source>
        <dbReference type="PIRSR" id="PIRSR000362-1"/>
    </source>
</evidence>
<feature type="binding site" evidence="10">
    <location>
        <position position="373"/>
    </location>
    <ligand>
        <name>NADP(+)</name>
        <dbReference type="ChEBI" id="CHEBI:58349"/>
    </ligand>
</feature>
<proteinExistence type="inferred from homology"/>
<evidence type="ECO:0000256" key="1">
    <source>
        <dbReference type="ARBA" id="ARBA00001974"/>
    </source>
</evidence>
<dbReference type="PIRSF" id="PIRSF000362">
    <property type="entry name" value="FNR"/>
    <property type="match status" value="1"/>
</dbReference>
<sequence length="459" mass="49473">MSHNERMSTPDPLRVAVIGSGPAGIYTAEALTRQSREPVAVDVLDRLPTPYGLVRYGVAPDHTSIKRVAHTLARVLEHPDVRFLGCVEYGTDLTRADLARAYHAVVYATGASMDRRMGVPGEDLPGSVAATDFVNWYSGHPDLEVSRFVLDAEEVAVVGAGNVALDVARILVRSVDELRRTDIPEPVLQVLAASKVRRVHVVARRGPLQAKFSANELRELGQLDGVEVGVDPADVAIDPNSEAMVGAARAARTNLRTLTEWAQRSGGGTGRRVELHFWRKPTAVVGAEHVEGLEVERTELDDEGRLVGTGQRETLPVGMVVRSVGYASTPLPDLPFDESTRTLPHEDGRILDAEGNPLPGEYVAGWLKRGATGVIGTNKSDAAATVRSLLDDAPALRSSRAPQVGVEELLKEKGVVVSDYADWLAIDAAEAALGAELSRGERVKLSGWSELRRVLAERN</sequence>
<dbReference type="GO" id="GO:0004324">
    <property type="term" value="F:ferredoxin-NADP+ reductase activity"/>
    <property type="evidence" value="ECO:0007669"/>
    <property type="project" value="UniProtKB-EC"/>
</dbReference>
<dbReference type="EC" id="1.18.1.2" evidence="3"/>
<dbReference type="PANTHER" id="PTHR48467">
    <property type="entry name" value="GLUTAMATE SYNTHASE 1 [NADH], CHLOROPLASTIC-LIKE"/>
    <property type="match status" value="1"/>
</dbReference>
<dbReference type="Gene3D" id="3.50.50.60">
    <property type="entry name" value="FAD/NAD(P)-binding domain"/>
    <property type="match status" value="1"/>
</dbReference>
<evidence type="ECO:0000256" key="5">
    <source>
        <dbReference type="ARBA" id="ARBA00022827"/>
    </source>
</evidence>
<evidence type="ECO:0000256" key="3">
    <source>
        <dbReference type="ARBA" id="ARBA00013223"/>
    </source>
</evidence>
<feature type="binding site" evidence="10">
    <location>
        <position position="216"/>
    </location>
    <ligand>
        <name>NADP(+)</name>
        <dbReference type="ChEBI" id="CHEBI:58349"/>
    </ligand>
</feature>
<comment type="caution">
    <text evidence="12">The sequence shown here is derived from an EMBL/GenBank/DDBJ whole genome shotgun (WGS) entry which is preliminary data.</text>
</comment>
<dbReference type="PATRIC" id="fig|665004.4.peg.1537"/>
<protein>
    <recommendedName>
        <fullName evidence="3">ferredoxin--NADP(+) reductase</fullName>
        <ecNumber evidence="3">1.18.1.2</ecNumber>
    </recommendedName>
</protein>
<evidence type="ECO:0000256" key="10">
    <source>
        <dbReference type="PIRSR" id="PIRSR000362-2"/>
    </source>
</evidence>
<feature type="binding site" evidence="9">
    <location>
        <position position="366"/>
    </location>
    <ligand>
        <name>FAD</name>
        <dbReference type="ChEBI" id="CHEBI:57692"/>
    </ligand>
</feature>
<evidence type="ECO:0000313" key="13">
    <source>
        <dbReference type="Proteomes" id="UP000074382"/>
    </source>
</evidence>
<evidence type="ECO:0000313" key="12">
    <source>
        <dbReference type="EMBL" id="KUP97685.1"/>
    </source>
</evidence>
<feature type="binding site" evidence="10">
    <location>
        <begin position="204"/>
        <end position="205"/>
    </location>
    <ligand>
        <name>NADP(+)</name>
        <dbReference type="ChEBI" id="CHEBI:58349"/>
    </ligand>
</feature>
<dbReference type="InterPro" id="IPR021163">
    <property type="entry name" value="Ferredox_Rdtase_adrenod"/>
</dbReference>
<evidence type="ECO:0000259" key="11">
    <source>
        <dbReference type="Pfam" id="PF07992"/>
    </source>
</evidence>
<evidence type="ECO:0000256" key="6">
    <source>
        <dbReference type="ARBA" id="ARBA00022857"/>
    </source>
</evidence>
<feature type="binding site" evidence="9">
    <location>
        <begin position="373"/>
        <end position="375"/>
    </location>
    <ligand>
        <name>FAD</name>
        <dbReference type="ChEBI" id="CHEBI:57692"/>
    </ligand>
</feature>